<dbReference type="STRING" id="1852522.SAMN06295960_0025"/>
<dbReference type="Proteomes" id="UP000193834">
    <property type="component" value="Unassembled WGS sequence"/>
</dbReference>
<reference evidence="1 2" key="1">
    <citation type="submission" date="2017-04" db="EMBL/GenBank/DDBJ databases">
        <authorList>
            <person name="Afonso C.L."/>
            <person name="Miller P.J."/>
            <person name="Scott M.A."/>
            <person name="Spackman E."/>
            <person name="Goraichik I."/>
            <person name="Dimitrov K.M."/>
            <person name="Suarez D.L."/>
            <person name="Swayne D.E."/>
        </authorList>
    </citation>
    <scope>NUCLEOTIDE SEQUENCE [LARGE SCALE GENOMIC DNA]</scope>
    <source>
        <strain evidence="1 2">11</strain>
    </source>
</reference>
<evidence type="ECO:0000313" key="1">
    <source>
        <dbReference type="EMBL" id="SMG07805.1"/>
    </source>
</evidence>
<dbReference type="AlphaFoldDB" id="A0A1X7I1L7"/>
<proteinExistence type="predicted"/>
<protein>
    <submittedName>
        <fullName evidence="1">Uncharacterized protein</fullName>
    </submittedName>
</protein>
<dbReference type="OrthoDB" id="2679997at2"/>
<gene>
    <name evidence="1" type="ORF">SAMN06295960_0025</name>
</gene>
<name>A0A1X7I1L7_9BACL</name>
<dbReference type="RefSeq" id="WP_085492356.1">
    <property type="nucleotide sequence ID" value="NZ_FXAZ01000001.1"/>
</dbReference>
<accession>A0A1X7I1L7</accession>
<dbReference type="EMBL" id="FXAZ01000001">
    <property type="protein sequence ID" value="SMG07805.1"/>
    <property type="molecule type" value="Genomic_DNA"/>
</dbReference>
<organism evidence="1 2">
    <name type="scientific">Paenibacillus aquistagni</name>
    <dbReference type="NCBI Taxonomy" id="1852522"/>
    <lineage>
        <taxon>Bacteria</taxon>
        <taxon>Bacillati</taxon>
        <taxon>Bacillota</taxon>
        <taxon>Bacilli</taxon>
        <taxon>Bacillales</taxon>
        <taxon>Paenibacillaceae</taxon>
        <taxon>Paenibacillus</taxon>
    </lineage>
</organism>
<sequence>MSTNETNYYVEALFQQSIDVDMDLNRITVYANLLFRNLSRESLPSPSITLQVTPTSALISGKILSPELVQAVGVYTRNGKQTGWKFTTSDWFKEARADGKYHIEPIEDLTLHPGVWGELKEWQVEVDIDALQGPLSIQGSVEVAEQSFPVMNPIQVHFNK</sequence>
<evidence type="ECO:0000313" key="2">
    <source>
        <dbReference type="Proteomes" id="UP000193834"/>
    </source>
</evidence>
<keyword evidence="2" id="KW-1185">Reference proteome</keyword>